<dbReference type="AlphaFoldDB" id="B1CBJ4"/>
<dbReference type="eggNOG" id="COG0422">
    <property type="taxonomic scope" value="Bacteria"/>
</dbReference>
<dbReference type="SFLD" id="SFLDG01114">
    <property type="entry name" value="phosphomethylpyrimidine_syntha"/>
    <property type="match status" value="1"/>
</dbReference>
<dbReference type="GeneID" id="98000433"/>
<keyword evidence="2 10" id="KW-0004">4Fe-4S</keyword>
<evidence type="ECO:0000256" key="10">
    <source>
        <dbReference type="HAMAP-Rule" id="MF_00089"/>
    </source>
</evidence>
<dbReference type="GO" id="GO:0008270">
    <property type="term" value="F:zinc ion binding"/>
    <property type="evidence" value="ECO:0007669"/>
    <property type="project" value="UniProtKB-UniRule"/>
</dbReference>
<dbReference type="GO" id="GO:0051539">
    <property type="term" value="F:4 iron, 4 sulfur cluster binding"/>
    <property type="evidence" value="ECO:0007669"/>
    <property type="project" value="UniProtKB-KW"/>
</dbReference>
<keyword evidence="8 10" id="KW-0411">Iron-sulfur</keyword>
<protein>
    <recommendedName>
        <fullName evidence="10">Phosphomethylpyrimidine synthase</fullName>
        <ecNumber evidence="10">4.1.99.17</ecNumber>
    </recommendedName>
    <alternativeName>
        <fullName evidence="10">Hydroxymethylpyrimidine phosphate synthase</fullName>
        <shortName evidence="10">HMP-P synthase</shortName>
        <shortName evidence="10">HMP-phosphate synthase</shortName>
        <shortName evidence="10">HMPP synthase</shortName>
    </alternativeName>
    <alternativeName>
        <fullName evidence="10">Thiamine biosynthesis protein ThiC</fullName>
    </alternativeName>
</protein>
<dbReference type="InterPro" id="IPR002817">
    <property type="entry name" value="ThiC/BzaA/B"/>
</dbReference>
<dbReference type="PANTHER" id="PTHR30557:SF1">
    <property type="entry name" value="PHOSPHOMETHYLPYRIMIDINE SYNTHASE, CHLOROPLASTIC"/>
    <property type="match status" value="1"/>
</dbReference>
<feature type="binding site" evidence="10">
    <location>
        <position position="416"/>
    </location>
    <ligand>
        <name>[4Fe-4S] cluster</name>
        <dbReference type="ChEBI" id="CHEBI:49883"/>
        <note>4Fe-4S-S-AdoMet</note>
    </ligand>
</feature>
<comment type="catalytic activity">
    <reaction evidence="10">
        <text>5-amino-1-(5-phospho-beta-D-ribosyl)imidazole + S-adenosyl-L-methionine = 4-amino-2-methyl-5-(phosphooxymethyl)pyrimidine + CO + 5'-deoxyadenosine + formate + L-methionine + 3 H(+)</text>
        <dbReference type="Rhea" id="RHEA:24840"/>
        <dbReference type="ChEBI" id="CHEBI:15378"/>
        <dbReference type="ChEBI" id="CHEBI:15740"/>
        <dbReference type="ChEBI" id="CHEBI:17245"/>
        <dbReference type="ChEBI" id="CHEBI:17319"/>
        <dbReference type="ChEBI" id="CHEBI:57844"/>
        <dbReference type="ChEBI" id="CHEBI:58354"/>
        <dbReference type="ChEBI" id="CHEBI:59789"/>
        <dbReference type="ChEBI" id="CHEBI:137981"/>
        <dbReference type="EC" id="4.1.99.17"/>
    </reaction>
</comment>
<dbReference type="GO" id="GO:0009229">
    <property type="term" value="P:thiamine diphosphate biosynthetic process"/>
    <property type="evidence" value="ECO:0007669"/>
    <property type="project" value="UniProtKB-UniRule"/>
</dbReference>
<dbReference type="PANTHER" id="PTHR30557">
    <property type="entry name" value="THIAMINE BIOSYNTHESIS PROTEIN THIC"/>
    <property type="match status" value="1"/>
</dbReference>
<dbReference type="SFLD" id="SFLDF00407">
    <property type="entry name" value="phosphomethylpyrimidine_syntha"/>
    <property type="match status" value="1"/>
</dbReference>
<dbReference type="GO" id="GO:0070284">
    <property type="term" value="F:phosphomethylpyrimidine synthase activity"/>
    <property type="evidence" value="ECO:0007669"/>
    <property type="project" value="UniProtKB-EC"/>
</dbReference>
<comment type="caution">
    <text evidence="11">The sequence shown here is derived from an EMBL/GenBank/DDBJ whole genome shotgun (WGS) entry which is preliminary data.</text>
</comment>
<keyword evidence="6 10" id="KW-0784">Thiamine biosynthesis</keyword>
<sequence>MNYTTQMDAARKGIVTREMEIVAKKENMEMSKLMKLMSEGKIIIPCNKLHKNIDPNGLGSMLKTKINVNLGVSRDFKDMDMEVEKVNNAVKMGAESIMDLSSYGDTRKFRKRLTKECPAMIGTVPIYDAVVYYHRALMKITAKEWLDIVRMHAEDGVDFMTIHCGINKETIKKFKKNKRLTNIVSRGGSIIFAWMEMTGEENPFYEYYDEVLDICREYDITMSLGDACRPGSIADGTDASQIEELITLGELTKRAWEKDVQVMIEGPGHMPINQIAANMEIQKTLCYGAPFYVLGPIVTDVAPGYDHITSAIGGAIAATHGASFLCYVTPAEHLRLPNLDDVKEGIIAAKIAAHAADIAKGIEGASDWDNEMSLARKELDWEKMFELCIDPQKARRYRQEAKPEKEDTCSMCGNFCAVKNTNRILDGEIVSIFDE</sequence>
<keyword evidence="12" id="KW-1185">Reference proteome</keyword>
<dbReference type="InterPro" id="IPR038521">
    <property type="entry name" value="ThiC/Bza_core_dom"/>
</dbReference>
<evidence type="ECO:0000256" key="4">
    <source>
        <dbReference type="ARBA" id="ARBA00022723"/>
    </source>
</evidence>
<comment type="pathway">
    <text evidence="10">Cofactor biosynthesis; thiamine diphosphate biosynthesis.</text>
</comment>
<feature type="binding site" evidence="10">
    <location>
        <position position="163"/>
    </location>
    <ligand>
        <name>substrate</name>
    </ligand>
</feature>
<evidence type="ECO:0000256" key="6">
    <source>
        <dbReference type="ARBA" id="ARBA00022977"/>
    </source>
</evidence>
<comment type="similarity">
    <text evidence="10">Belongs to the ThiC family.</text>
</comment>
<dbReference type="GO" id="GO:0009228">
    <property type="term" value="P:thiamine biosynthetic process"/>
    <property type="evidence" value="ECO:0007669"/>
    <property type="project" value="UniProtKB-UniRule"/>
</dbReference>
<feature type="binding site" evidence="10">
    <location>
        <position position="98"/>
    </location>
    <ligand>
        <name>substrate</name>
    </ligand>
</feature>
<dbReference type="FunFam" id="3.20.20.540:FF:000001">
    <property type="entry name" value="Phosphomethylpyrimidine synthase"/>
    <property type="match status" value="1"/>
</dbReference>
<feature type="binding site" evidence="10">
    <location>
        <position position="127"/>
    </location>
    <ligand>
        <name>substrate</name>
    </ligand>
</feature>
<dbReference type="NCBIfam" id="TIGR00190">
    <property type="entry name" value="thiC"/>
    <property type="match status" value="1"/>
</dbReference>
<organism evidence="11 12">
    <name type="scientific">Anaerofustis stercorihominis DSM 17244</name>
    <dbReference type="NCBI Taxonomy" id="445971"/>
    <lineage>
        <taxon>Bacteria</taxon>
        <taxon>Bacillati</taxon>
        <taxon>Bacillota</taxon>
        <taxon>Clostridia</taxon>
        <taxon>Eubacteriales</taxon>
        <taxon>Eubacteriaceae</taxon>
        <taxon>Anaerofustis</taxon>
    </lineage>
</organism>
<dbReference type="STRING" id="445971.ANASTE_01343"/>
<dbReference type="InterPro" id="IPR037509">
    <property type="entry name" value="ThiC"/>
</dbReference>
<dbReference type="Pfam" id="PF01964">
    <property type="entry name" value="ThiC_Rad_SAM"/>
    <property type="match status" value="1"/>
</dbReference>
<dbReference type="RefSeq" id="WP_007050111.1">
    <property type="nucleotide sequence ID" value="NZ_DS560019.1"/>
</dbReference>
<keyword evidence="4 10" id="KW-0479">Metal-binding</keyword>
<evidence type="ECO:0000256" key="5">
    <source>
        <dbReference type="ARBA" id="ARBA00022833"/>
    </source>
</evidence>
<keyword evidence="5 10" id="KW-0862">Zinc</keyword>
<feature type="binding site" evidence="10">
    <location>
        <begin position="226"/>
        <end position="229"/>
    </location>
    <ligand>
        <name>substrate</name>
    </ligand>
</feature>
<evidence type="ECO:0000256" key="1">
    <source>
        <dbReference type="ARBA" id="ARBA00003175"/>
    </source>
</evidence>
<reference evidence="11" key="1">
    <citation type="submission" date="2008-01" db="EMBL/GenBank/DDBJ databases">
        <authorList>
            <person name="Fulton L."/>
            <person name="Clifton S."/>
            <person name="Fulton B."/>
            <person name="Xu J."/>
            <person name="Minx P."/>
            <person name="Pepin K.H."/>
            <person name="Johnson M."/>
            <person name="Thiruvilangam P."/>
            <person name="Bhonagiri V."/>
            <person name="Nash W.E."/>
            <person name="Mardis E.R."/>
            <person name="Wilson R.K."/>
        </authorList>
    </citation>
    <scope>NUCLEOTIDE SEQUENCE [LARGE SCALE GENOMIC DNA]</scope>
    <source>
        <strain evidence="11">DSM 17244</strain>
    </source>
</reference>
<feature type="binding site" evidence="10">
    <location>
        <position position="292"/>
    </location>
    <ligand>
        <name>substrate</name>
    </ligand>
</feature>
<reference evidence="11" key="2">
    <citation type="submission" date="2013-08" db="EMBL/GenBank/DDBJ databases">
        <title>Draft genome sequence of Anaerofustis stercorihominis (DSM 17244).</title>
        <authorList>
            <person name="Sudarsanam P."/>
            <person name="Ley R."/>
            <person name="Guruge J."/>
            <person name="Turnbaugh P.J."/>
            <person name="Mahowald M."/>
            <person name="Liep D."/>
            <person name="Gordon J."/>
        </authorList>
    </citation>
    <scope>NUCLEOTIDE SEQUENCE</scope>
    <source>
        <strain evidence="11">DSM 17244</strain>
    </source>
</reference>
<feature type="binding site" evidence="10">
    <location>
        <position position="69"/>
    </location>
    <ligand>
        <name>substrate</name>
    </ligand>
</feature>
<evidence type="ECO:0000256" key="7">
    <source>
        <dbReference type="ARBA" id="ARBA00023004"/>
    </source>
</evidence>
<comment type="cofactor">
    <cofactor evidence="10">
        <name>[4Fe-4S] cluster</name>
        <dbReference type="ChEBI" id="CHEBI:49883"/>
    </cofactor>
    <text evidence="10">Binds 1 [4Fe-4S] cluster per subunit. The cluster is coordinated with 3 cysteines and an exchangeable S-adenosyl-L-methionine.</text>
</comment>
<dbReference type="EMBL" id="ABIL02000006">
    <property type="protein sequence ID" value="EDS71641.1"/>
    <property type="molecule type" value="Genomic_DNA"/>
</dbReference>
<comment type="function">
    <text evidence="1 10">Catalyzes the synthesis of the hydroxymethylpyrimidine phosphate (HMP-P) moiety of thiamine from aminoimidazole ribotide (AIR) in a radical S-adenosyl-L-methionine (SAM)-dependent reaction.</text>
</comment>
<feature type="binding site" evidence="10">
    <location>
        <position position="265"/>
    </location>
    <ligand>
        <name>substrate</name>
    </ligand>
</feature>
<keyword evidence="7 10" id="KW-0408">Iron</keyword>
<evidence type="ECO:0000313" key="11">
    <source>
        <dbReference type="EMBL" id="EDS71641.1"/>
    </source>
</evidence>
<evidence type="ECO:0000256" key="8">
    <source>
        <dbReference type="ARBA" id="ARBA00023014"/>
    </source>
</evidence>
<dbReference type="Gene3D" id="6.10.250.620">
    <property type="match status" value="1"/>
</dbReference>
<feature type="binding site" evidence="10">
    <location>
        <position position="412"/>
    </location>
    <ligand>
        <name>[4Fe-4S] cluster</name>
        <dbReference type="ChEBI" id="CHEBI:49883"/>
        <note>4Fe-4S-S-AdoMet</note>
    </ligand>
</feature>
<evidence type="ECO:0000256" key="3">
    <source>
        <dbReference type="ARBA" id="ARBA00022691"/>
    </source>
</evidence>
<gene>
    <name evidence="10 11" type="primary">thiC</name>
    <name evidence="11" type="ORF">ANASTE_01343</name>
</gene>
<evidence type="ECO:0000256" key="2">
    <source>
        <dbReference type="ARBA" id="ARBA00022485"/>
    </source>
</evidence>
<dbReference type="NCBIfam" id="NF009895">
    <property type="entry name" value="PRK13352.1"/>
    <property type="match status" value="1"/>
</dbReference>
<dbReference type="UniPathway" id="UPA00060"/>
<name>B1CBJ4_9FIRM</name>
<dbReference type="HOGENOM" id="CLU_013181_2_1_9"/>
<feature type="binding site" evidence="10">
    <location>
        <position position="333"/>
    </location>
    <ligand>
        <name>Zn(2+)</name>
        <dbReference type="ChEBI" id="CHEBI:29105"/>
    </ligand>
</feature>
<dbReference type="OrthoDB" id="9805897at2"/>
<feature type="binding site" evidence="10">
    <location>
        <begin position="185"/>
        <end position="187"/>
    </location>
    <ligand>
        <name>substrate</name>
    </ligand>
</feature>
<dbReference type="EC" id="4.1.99.17" evidence="10"/>
<dbReference type="Proteomes" id="UP000005178">
    <property type="component" value="Unassembled WGS sequence"/>
</dbReference>
<dbReference type="Gene3D" id="3.20.20.540">
    <property type="entry name" value="Radical SAM ThiC family, central domain"/>
    <property type="match status" value="1"/>
</dbReference>
<proteinExistence type="inferred from homology"/>
<evidence type="ECO:0000256" key="9">
    <source>
        <dbReference type="ARBA" id="ARBA00023239"/>
    </source>
</evidence>
<feature type="binding site" evidence="10">
    <location>
        <position position="269"/>
    </location>
    <ligand>
        <name>Zn(2+)</name>
        <dbReference type="ChEBI" id="CHEBI:29105"/>
    </ligand>
</feature>
<dbReference type="GO" id="GO:0005829">
    <property type="term" value="C:cytosol"/>
    <property type="evidence" value="ECO:0007669"/>
    <property type="project" value="TreeGrafter"/>
</dbReference>
<keyword evidence="9 10" id="KW-0456">Lyase</keyword>
<accession>B1CBJ4</accession>
<dbReference type="HAMAP" id="MF_00089">
    <property type="entry name" value="ThiC"/>
    <property type="match status" value="1"/>
</dbReference>
<keyword evidence="3 10" id="KW-0949">S-adenosyl-L-methionine</keyword>
<feature type="binding site" evidence="10">
    <location>
        <position position="409"/>
    </location>
    <ligand>
        <name>[4Fe-4S] cluster</name>
        <dbReference type="ChEBI" id="CHEBI:49883"/>
        <note>4Fe-4S-S-AdoMet</note>
    </ligand>
</feature>
<evidence type="ECO:0000313" key="12">
    <source>
        <dbReference type="Proteomes" id="UP000005178"/>
    </source>
</evidence>
<dbReference type="SFLD" id="SFLDS00113">
    <property type="entry name" value="Radical_SAM_Phosphomethylpyrim"/>
    <property type="match status" value="1"/>
</dbReference>